<comment type="caution">
    <text evidence="2">The sequence shown here is derived from an EMBL/GenBank/DDBJ whole genome shotgun (WGS) entry which is preliminary data.</text>
</comment>
<proteinExistence type="predicted"/>
<feature type="coiled-coil region" evidence="1">
    <location>
        <begin position="606"/>
        <end position="640"/>
    </location>
</feature>
<protein>
    <submittedName>
        <fullName evidence="2">Uncharacterized protein</fullName>
    </submittedName>
</protein>
<keyword evidence="3" id="KW-1185">Reference proteome</keyword>
<evidence type="ECO:0000313" key="2">
    <source>
        <dbReference type="EMBL" id="KGN83290.1"/>
    </source>
</evidence>
<sequence>MNKELILQKITSLAKEIRENKEFVTRADIAYELRDLGVETDSIQISSWILDAASRNPNEKGFAQMLSNDGRETLLSLANKITAIATGYEAFVSIMKGDSQGTEAALDQVTLAIKKLEDFVPEKIQTSLLQKATGTSGVAKTKSEAGQLYSQYTEMTNYYTNAKGSVQGIIQDFVHMRDLLMEKYYLYVMTLIDIFGDSIKSADPKVFDFDKVEYLDVQSMQSTITLELNKFLSKSQALIQEIGESFTTSVRNSAQLASGLQGNALKGVAVVSEMMGHYLASINKTASLKEDLIMMRRAIKKDTAEIVADLTRLKSVFEIIRDVYLPSADLFHKHSGEIFDHKFARITEELYSTPELKALREQRLGLLKELNALNAKLSDTQGNIAHYQKCIDENNDLLRVYEKDYIFAQESKPKKFLFATTSYNKKMYDWSNKYMPVIEMYEGFKVDIAVDTKEKGLLEKELKLMLKERETLLREMRASSEALKSRIKTDEKVKTEVLKDLSQIVALLRINRNIIESGLDPKLCKVVKVPDMTTEIADATHSISMSSFYQENKALILNPEAHLITPNRELSPSEETYVQEYNYEVQEMLGMADQVLSQATLLVDNLQNLAILRQEEEIESERYEQELTRIQADFDSLTQDTKVRAVVIKHIYKHIDSTSSPEQKYELLKLLTNSDVKGISNKEWEDFLNGTADITI</sequence>
<evidence type="ECO:0000256" key="1">
    <source>
        <dbReference type="SAM" id="Coils"/>
    </source>
</evidence>
<dbReference type="EMBL" id="JQJD01000001">
    <property type="protein sequence ID" value="KGN83290.1"/>
    <property type="molecule type" value="Genomic_DNA"/>
</dbReference>
<dbReference type="OrthoDB" id="1077926at2"/>
<dbReference type="AlphaFoldDB" id="A0A0A2F000"/>
<accession>A0A0A2F000</accession>
<dbReference type="RefSeq" id="WP_036849882.1">
    <property type="nucleotide sequence ID" value="NZ_JQJD01000001.1"/>
</dbReference>
<gene>
    <name evidence="2" type="ORF">HQ35_00545</name>
</gene>
<organism evidence="2 3">
    <name type="scientific">Porphyromonas cangingivalis</name>
    <dbReference type="NCBI Taxonomy" id="36874"/>
    <lineage>
        <taxon>Bacteria</taxon>
        <taxon>Pseudomonadati</taxon>
        <taxon>Bacteroidota</taxon>
        <taxon>Bacteroidia</taxon>
        <taxon>Bacteroidales</taxon>
        <taxon>Porphyromonadaceae</taxon>
        <taxon>Porphyromonas</taxon>
    </lineage>
</organism>
<keyword evidence="1" id="KW-0175">Coiled coil</keyword>
<reference evidence="2 3" key="1">
    <citation type="submission" date="2014-08" db="EMBL/GenBank/DDBJ databases">
        <title>Porphyromonas cangingivalis strain:COT-109_OH1386 Genome sequencing.</title>
        <authorList>
            <person name="Wallis C."/>
            <person name="Deusch O."/>
            <person name="O'Flynn C."/>
            <person name="Davis I."/>
            <person name="Jospin G."/>
            <person name="Darling A.E."/>
            <person name="Coil D.A."/>
            <person name="Alexiev A."/>
            <person name="Horsfall A."/>
            <person name="Kirkwood N."/>
            <person name="Harris S."/>
            <person name="Eisen J.A."/>
        </authorList>
    </citation>
    <scope>NUCLEOTIDE SEQUENCE [LARGE SCALE GENOMIC DNA]</scope>
    <source>
        <strain evidence="3">COT-109 OH1386</strain>
    </source>
</reference>
<evidence type="ECO:0000313" key="3">
    <source>
        <dbReference type="Proteomes" id="UP000030125"/>
    </source>
</evidence>
<dbReference type="Proteomes" id="UP000030125">
    <property type="component" value="Unassembled WGS sequence"/>
</dbReference>
<name>A0A0A2F000_PORCN</name>